<evidence type="ECO:0000259" key="1">
    <source>
        <dbReference type="Pfam" id="PF09949"/>
    </source>
</evidence>
<dbReference type="InterPro" id="IPR019236">
    <property type="entry name" value="APP1_cat"/>
</dbReference>
<proteinExistence type="predicted"/>
<reference evidence="3" key="2">
    <citation type="submission" date="2015-04" db="EMBL/GenBank/DDBJ databases">
        <title>The complete genome sequence of Erythrobacter sp. s21-N3.</title>
        <authorList>
            <person name="Zhuang L."/>
            <person name="Liu Y."/>
            <person name="Shao Z."/>
        </authorList>
    </citation>
    <scope>NUCLEOTIDE SEQUENCE [LARGE SCALE GENOMIC DNA]</scope>
    <source>
        <strain evidence="3">s21-N3</strain>
    </source>
</reference>
<evidence type="ECO:0000313" key="2">
    <source>
        <dbReference type="EMBL" id="AKQ41047.1"/>
    </source>
</evidence>
<dbReference type="PANTHER" id="PTHR28208:SF3">
    <property type="entry name" value="PHOSPHATIDATE PHOSPHATASE APP1"/>
    <property type="match status" value="1"/>
</dbReference>
<dbReference type="GO" id="GO:0008195">
    <property type="term" value="F:phosphatidate phosphatase activity"/>
    <property type="evidence" value="ECO:0007669"/>
    <property type="project" value="InterPro"/>
</dbReference>
<dbReference type="InterPro" id="IPR052935">
    <property type="entry name" value="Mg2+_PAP"/>
</dbReference>
<dbReference type="AlphaFoldDB" id="A0A0H4V8W3"/>
<evidence type="ECO:0000313" key="3">
    <source>
        <dbReference type="Proteomes" id="UP000059113"/>
    </source>
</evidence>
<dbReference type="STRING" id="1648404.CP97_01800"/>
<sequence>MVFSRTVATRLQPYFGHRSRTRLVLSARALRCRPAAFGKGSRWQAMRTMVMQFASREVAGVRVRLLIEREDGFALERMTVSDREGFVHFDEPLAPEWDLPAYPQWEIATLSWTNSEGPQTMNAHVLVPGRESDLAVISDIDDTIIESGITGGLRNIARNWQRIFAQLPHQRIAVSGADIFYGELGGGIVSEGESRAKRRMAATHRPFFYISSSPWNLFSYIVAFQRTKGLPLGPLKLRDWGLNRQTFGSGSHGAHKTAAINAILEMYPTMRFALIGDDTQGDLPAFANAVTRFPGRVAAIFLRRAAEENLSTEEVLAQESIAKAGIPLWLGESFAEGIDFLRQSGFSPGDETEQIVRVVEKVETSKEMAEEKLNADAG</sequence>
<feature type="domain" description="Phosphatidate phosphatase APP1 catalytic" evidence="1">
    <location>
        <begin position="135"/>
        <end position="304"/>
    </location>
</feature>
<name>A0A0H4V8W3_9SPHN</name>
<organism evidence="2 3">
    <name type="scientific">Aurantiacibacter atlanticus</name>
    <dbReference type="NCBI Taxonomy" id="1648404"/>
    <lineage>
        <taxon>Bacteria</taxon>
        <taxon>Pseudomonadati</taxon>
        <taxon>Pseudomonadota</taxon>
        <taxon>Alphaproteobacteria</taxon>
        <taxon>Sphingomonadales</taxon>
        <taxon>Erythrobacteraceae</taxon>
        <taxon>Aurantiacibacter</taxon>
    </lineage>
</organism>
<dbReference type="EMBL" id="CP011310">
    <property type="protein sequence ID" value="AKQ41047.1"/>
    <property type="molecule type" value="Genomic_DNA"/>
</dbReference>
<keyword evidence="3" id="KW-1185">Reference proteome</keyword>
<dbReference type="Pfam" id="PF09949">
    <property type="entry name" value="APP1_cat"/>
    <property type="match status" value="1"/>
</dbReference>
<dbReference type="PATRIC" id="fig|1648404.4.peg.388"/>
<dbReference type="KEGG" id="ery:CP97_01800"/>
<dbReference type="OrthoDB" id="9789875at2"/>
<dbReference type="PANTHER" id="PTHR28208">
    <property type="entry name" value="PHOSPHATIDATE PHOSPHATASE APP1"/>
    <property type="match status" value="1"/>
</dbReference>
<protein>
    <recommendedName>
        <fullName evidence="1">Phosphatidate phosphatase APP1 catalytic domain-containing protein</fullName>
    </recommendedName>
</protein>
<dbReference type="Proteomes" id="UP000059113">
    <property type="component" value="Chromosome"/>
</dbReference>
<reference evidence="2 3" key="1">
    <citation type="journal article" date="2015" name="Int. J. Syst. Evol. Microbiol.">
        <title>Erythrobacter atlanticus sp. nov., a bacterium from ocean sediment able to degrade polycyclic aromatic hydrocarbons.</title>
        <authorList>
            <person name="Zhuang L."/>
            <person name="Liu Y."/>
            <person name="Wang L."/>
            <person name="Wang W."/>
            <person name="Shao Z."/>
        </authorList>
    </citation>
    <scope>NUCLEOTIDE SEQUENCE [LARGE SCALE GENOMIC DNA]</scope>
    <source>
        <strain evidence="3">s21-N3</strain>
    </source>
</reference>
<accession>A0A0H4V8W3</accession>
<gene>
    <name evidence="2" type="ORF">CP97_01800</name>
</gene>